<evidence type="ECO:0000313" key="1">
    <source>
        <dbReference type="EMBL" id="QJA89467.1"/>
    </source>
</evidence>
<gene>
    <name evidence="1" type="ORF">MM415B02550_0004</name>
</gene>
<reference evidence="1" key="1">
    <citation type="submission" date="2020-03" db="EMBL/GenBank/DDBJ databases">
        <title>The deep terrestrial virosphere.</title>
        <authorList>
            <person name="Holmfeldt K."/>
            <person name="Nilsson E."/>
            <person name="Simone D."/>
            <person name="Lopez-Fernandez M."/>
            <person name="Wu X."/>
            <person name="de Brujin I."/>
            <person name="Lundin D."/>
            <person name="Andersson A."/>
            <person name="Bertilsson S."/>
            <person name="Dopson M."/>
        </authorList>
    </citation>
    <scope>NUCLEOTIDE SEQUENCE</scope>
    <source>
        <strain evidence="1">MM415B02550</strain>
    </source>
</reference>
<accession>A0A6M3L402</accession>
<organism evidence="1">
    <name type="scientific">viral metagenome</name>
    <dbReference type="NCBI Taxonomy" id="1070528"/>
    <lineage>
        <taxon>unclassified sequences</taxon>
        <taxon>metagenomes</taxon>
        <taxon>organismal metagenomes</taxon>
    </lineage>
</organism>
<dbReference type="EMBL" id="MT142847">
    <property type="protein sequence ID" value="QJA89467.1"/>
    <property type="molecule type" value="Genomic_DNA"/>
</dbReference>
<dbReference type="AlphaFoldDB" id="A0A6M3L402"/>
<sequence length="66" mass="7826">MSKDTIQVRIDRAQIWLIETIDGYAVERVHDINDVEYYREFATLTEALEGLYDQIRKELQLLPDVI</sequence>
<name>A0A6M3L402_9ZZZZ</name>
<protein>
    <submittedName>
        <fullName evidence="1">Uncharacterized protein</fullName>
    </submittedName>
</protein>
<proteinExistence type="predicted"/>